<organism evidence="2">
    <name type="scientific">hydrothermal vent metagenome</name>
    <dbReference type="NCBI Taxonomy" id="652676"/>
    <lineage>
        <taxon>unclassified sequences</taxon>
        <taxon>metagenomes</taxon>
        <taxon>ecological metagenomes</taxon>
    </lineage>
</organism>
<evidence type="ECO:0000313" key="2">
    <source>
        <dbReference type="EMBL" id="VAW49477.1"/>
    </source>
</evidence>
<evidence type="ECO:0000259" key="1">
    <source>
        <dbReference type="SMART" id="SM01126"/>
    </source>
</evidence>
<name>A0A3B0WFK6_9ZZZZ</name>
<sequence length="342" mass="39272">MVTQEEVKSIFNKLSVSHQNVLLRELLLEQELQGKVLSEASEQISQQRKKKPCPHCSSAKVYKRGKQKGVQMYRCNSCSKWYSETTGTALYDIKLKSKWQSYLNCMEKGMPIKKIAKELGISIQTSFDWRHKILSSLAQFTPAQLTDQVECDELELALNEKGSRNLDRLPRKRPSDFKRNQGKDKVTTVQVVTAVSRNGEKILKAVESKRLNKEQIAQVLDGVLADDSTLITDKHPSYKAYASDKSYIKHKRLLAKDHVDKNDATIHLQKVNNVHAQLRTFLQPFNGVSSKYLQNYLNWYSYVGQIQNSKTTIKQWFLIMLATGQAYALFELFKHNAVIIRT</sequence>
<gene>
    <name evidence="2" type="ORF">MNBD_GAMMA03-930</name>
</gene>
<dbReference type="PANTHER" id="PTHR33293:SF1">
    <property type="entry name" value="INSERTION ELEMENT IS1 1 PROTEIN INSB-RELATED"/>
    <property type="match status" value="1"/>
</dbReference>
<reference evidence="2" key="1">
    <citation type="submission" date="2018-06" db="EMBL/GenBank/DDBJ databases">
        <authorList>
            <person name="Zhirakovskaya E."/>
        </authorList>
    </citation>
    <scope>NUCLEOTIDE SEQUENCE</scope>
</reference>
<dbReference type="AlphaFoldDB" id="A0A3B0WFK6"/>
<protein>
    <recommendedName>
        <fullName evidence="1">ISXO2-like transposase domain-containing protein</fullName>
    </recommendedName>
</protein>
<accession>A0A3B0WFK6</accession>
<feature type="domain" description="ISXO2-like transposase" evidence="1">
    <location>
        <begin position="144"/>
        <end position="308"/>
    </location>
</feature>
<dbReference type="InterPro" id="IPR024445">
    <property type="entry name" value="Tnp_ISXO2-like"/>
</dbReference>
<dbReference type="InterPro" id="IPR051354">
    <property type="entry name" value="Transposase_27_IS1"/>
</dbReference>
<dbReference type="NCBIfam" id="NF033547">
    <property type="entry name" value="transpos_IS1595"/>
    <property type="match status" value="1"/>
</dbReference>
<dbReference type="EMBL" id="UOFC01000286">
    <property type="protein sequence ID" value="VAW49477.1"/>
    <property type="molecule type" value="Genomic_DNA"/>
</dbReference>
<dbReference type="Pfam" id="PF12762">
    <property type="entry name" value="DDE_Tnp_IS1595"/>
    <property type="match status" value="1"/>
</dbReference>
<proteinExistence type="predicted"/>
<dbReference type="SMART" id="SM01126">
    <property type="entry name" value="DDE_Tnp_IS1595"/>
    <property type="match status" value="1"/>
</dbReference>
<dbReference type="PANTHER" id="PTHR33293">
    <property type="entry name" value="INSERTION ELEMENT IS1 1 PROTEIN INSB-RELATED"/>
    <property type="match status" value="1"/>
</dbReference>